<keyword evidence="1" id="KW-1133">Transmembrane helix</keyword>
<evidence type="ECO:0000313" key="3">
    <source>
        <dbReference type="Proteomes" id="UP001165653"/>
    </source>
</evidence>
<proteinExistence type="predicted"/>
<accession>A0ABT3G2D1</accession>
<feature type="transmembrane region" description="Helical" evidence="1">
    <location>
        <begin position="21"/>
        <end position="44"/>
    </location>
</feature>
<gene>
    <name evidence="2" type="ORF">OJ996_07440</name>
</gene>
<dbReference type="EMBL" id="JAPDDR010000003">
    <property type="protein sequence ID" value="MCW1913400.1"/>
    <property type="molecule type" value="Genomic_DNA"/>
</dbReference>
<keyword evidence="3" id="KW-1185">Reference proteome</keyword>
<reference evidence="2" key="1">
    <citation type="submission" date="2022-10" db="EMBL/GenBank/DDBJ databases">
        <title>Luteolibacter sp. GHJ8, whole genome shotgun sequencing project.</title>
        <authorList>
            <person name="Zhao G."/>
            <person name="Shen L."/>
        </authorList>
    </citation>
    <scope>NUCLEOTIDE SEQUENCE</scope>
    <source>
        <strain evidence="2">GHJ8</strain>
    </source>
</reference>
<evidence type="ECO:0000256" key="1">
    <source>
        <dbReference type="SAM" id="Phobius"/>
    </source>
</evidence>
<keyword evidence="1" id="KW-0812">Transmembrane</keyword>
<sequence length="114" mass="12703">MGIKLPDHSLAGPIEKRWFNWMLGFAVAAGLAFYGRVAFMAWGIEALKQRFVAAQKDPQLVDATLEFRNSVELGNQIGWALVMIAAAGFLICAGMWLREMKRRSRSGSRSKGTR</sequence>
<keyword evidence="1" id="KW-0472">Membrane</keyword>
<dbReference type="RefSeq" id="WP_264512813.1">
    <property type="nucleotide sequence ID" value="NZ_JAPDDR010000003.1"/>
</dbReference>
<protein>
    <submittedName>
        <fullName evidence="2">Uncharacterized protein</fullName>
    </submittedName>
</protein>
<evidence type="ECO:0000313" key="2">
    <source>
        <dbReference type="EMBL" id="MCW1913400.1"/>
    </source>
</evidence>
<name>A0ABT3G2D1_9BACT</name>
<feature type="transmembrane region" description="Helical" evidence="1">
    <location>
        <begin position="77"/>
        <end position="97"/>
    </location>
</feature>
<dbReference type="Proteomes" id="UP001165653">
    <property type="component" value="Unassembled WGS sequence"/>
</dbReference>
<comment type="caution">
    <text evidence="2">The sequence shown here is derived from an EMBL/GenBank/DDBJ whole genome shotgun (WGS) entry which is preliminary data.</text>
</comment>
<organism evidence="2 3">
    <name type="scientific">Luteolibacter rhizosphaerae</name>
    <dbReference type="NCBI Taxonomy" id="2989719"/>
    <lineage>
        <taxon>Bacteria</taxon>
        <taxon>Pseudomonadati</taxon>
        <taxon>Verrucomicrobiota</taxon>
        <taxon>Verrucomicrobiia</taxon>
        <taxon>Verrucomicrobiales</taxon>
        <taxon>Verrucomicrobiaceae</taxon>
        <taxon>Luteolibacter</taxon>
    </lineage>
</organism>